<comment type="caution">
    <text evidence="1">The sequence shown here is derived from an EMBL/GenBank/DDBJ whole genome shotgun (WGS) entry which is preliminary data.</text>
</comment>
<proteinExistence type="predicted"/>
<dbReference type="Gramene" id="PHT85099">
    <property type="protein sequence ID" value="PHT85099"/>
    <property type="gene ID" value="T459_13542"/>
</dbReference>
<reference evidence="1 2" key="2">
    <citation type="journal article" date="2017" name="Genome Biol.">
        <title>New reference genome sequences of hot pepper reveal the massive evolution of plant disease-resistance genes by retroduplication.</title>
        <authorList>
            <person name="Kim S."/>
            <person name="Park J."/>
            <person name="Yeom S.I."/>
            <person name="Kim Y.M."/>
            <person name="Seo E."/>
            <person name="Kim K.T."/>
            <person name="Kim M.S."/>
            <person name="Lee J.M."/>
            <person name="Cheong K."/>
            <person name="Shin H.S."/>
            <person name="Kim S.B."/>
            <person name="Han K."/>
            <person name="Lee J."/>
            <person name="Park M."/>
            <person name="Lee H.A."/>
            <person name="Lee H.Y."/>
            <person name="Lee Y."/>
            <person name="Oh S."/>
            <person name="Lee J.H."/>
            <person name="Choi E."/>
            <person name="Choi E."/>
            <person name="Lee S.E."/>
            <person name="Jeon J."/>
            <person name="Kim H."/>
            <person name="Choi G."/>
            <person name="Song H."/>
            <person name="Lee J."/>
            <person name="Lee S.C."/>
            <person name="Kwon J.K."/>
            <person name="Lee H.Y."/>
            <person name="Koo N."/>
            <person name="Hong Y."/>
            <person name="Kim R.W."/>
            <person name="Kang W.H."/>
            <person name="Huh J.H."/>
            <person name="Kang B.C."/>
            <person name="Yang T.J."/>
            <person name="Lee Y.H."/>
            <person name="Bennetzen J.L."/>
            <person name="Choi D."/>
        </authorList>
    </citation>
    <scope>NUCLEOTIDE SEQUENCE [LARGE SCALE GENOMIC DNA]</scope>
    <source>
        <strain evidence="2">cv. CM334</strain>
    </source>
</reference>
<dbReference type="EMBL" id="AYRZ02000004">
    <property type="protein sequence ID" value="PHT85099.1"/>
    <property type="molecule type" value="Genomic_DNA"/>
</dbReference>
<dbReference type="Proteomes" id="UP000222542">
    <property type="component" value="Unassembled WGS sequence"/>
</dbReference>
<name>A0A2G2ZSZ4_CAPAN</name>
<organism evidence="1 2">
    <name type="scientific">Capsicum annuum</name>
    <name type="common">Capsicum pepper</name>
    <dbReference type="NCBI Taxonomy" id="4072"/>
    <lineage>
        <taxon>Eukaryota</taxon>
        <taxon>Viridiplantae</taxon>
        <taxon>Streptophyta</taxon>
        <taxon>Embryophyta</taxon>
        <taxon>Tracheophyta</taxon>
        <taxon>Spermatophyta</taxon>
        <taxon>Magnoliopsida</taxon>
        <taxon>eudicotyledons</taxon>
        <taxon>Gunneridae</taxon>
        <taxon>Pentapetalae</taxon>
        <taxon>asterids</taxon>
        <taxon>lamiids</taxon>
        <taxon>Solanales</taxon>
        <taxon>Solanaceae</taxon>
        <taxon>Solanoideae</taxon>
        <taxon>Capsiceae</taxon>
        <taxon>Capsicum</taxon>
    </lineage>
</organism>
<protein>
    <submittedName>
        <fullName evidence="1">Uncharacterized protein</fullName>
    </submittedName>
</protein>
<keyword evidence="2" id="KW-1185">Reference proteome</keyword>
<gene>
    <name evidence="1" type="ORF">T459_13542</name>
</gene>
<dbReference type="AlphaFoldDB" id="A0A2G2ZSZ4"/>
<sequence>MRATDLSILENISFTTTNGRVNNENNSDNLGGNNNGNIAFTVSFWLVKHPSILEGPLVYLSYFLLESFNDTLVNDTKLVDQVTNGGRLSTIDIANDNNAYVNLPFTHDA</sequence>
<evidence type="ECO:0000313" key="2">
    <source>
        <dbReference type="Proteomes" id="UP000222542"/>
    </source>
</evidence>
<reference evidence="1 2" key="1">
    <citation type="journal article" date="2014" name="Nat. Genet.">
        <title>Genome sequence of the hot pepper provides insights into the evolution of pungency in Capsicum species.</title>
        <authorList>
            <person name="Kim S."/>
            <person name="Park M."/>
            <person name="Yeom S.I."/>
            <person name="Kim Y.M."/>
            <person name="Lee J.M."/>
            <person name="Lee H.A."/>
            <person name="Seo E."/>
            <person name="Choi J."/>
            <person name="Cheong K."/>
            <person name="Kim K.T."/>
            <person name="Jung K."/>
            <person name="Lee G.W."/>
            <person name="Oh S.K."/>
            <person name="Bae C."/>
            <person name="Kim S.B."/>
            <person name="Lee H.Y."/>
            <person name="Kim S.Y."/>
            <person name="Kim M.S."/>
            <person name="Kang B.C."/>
            <person name="Jo Y.D."/>
            <person name="Yang H.B."/>
            <person name="Jeong H.J."/>
            <person name="Kang W.H."/>
            <person name="Kwon J.K."/>
            <person name="Shin C."/>
            <person name="Lim J.Y."/>
            <person name="Park J.H."/>
            <person name="Huh J.H."/>
            <person name="Kim J.S."/>
            <person name="Kim B.D."/>
            <person name="Cohen O."/>
            <person name="Paran I."/>
            <person name="Suh M.C."/>
            <person name="Lee S.B."/>
            <person name="Kim Y.K."/>
            <person name="Shin Y."/>
            <person name="Noh S.J."/>
            <person name="Park J."/>
            <person name="Seo Y.S."/>
            <person name="Kwon S.Y."/>
            <person name="Kim H.A."/>
            <person name="Park J.M."/>
            <person name="Kim H.J."/>
            <person name="Choi S.B."/>
            <person name="Bosland P.W."/>
            <person name="Reeves G."/>
            <person name="Jo S.H."/>
            <person name="Lee B.W."/>
            <person name="Cho H.T."/>
            <person name="Choi H.S."/>
            <person name="Lee M.S."/>
            <person name="Yu Y."/>
            <person name="Do Choi Y."/>
            <person name="Park B.S."/>
            <person name="van Deynze A."/>
            <person name="Ashrafi H."/>
            <person name="Hill T."/>
            <person name="Kim W.T."/>
            <person name="Pai H.S."/>
            <person name="Ahn H.K."/>
            <person name="Yeam I."/>
            <person name="Giovannoni J.J."/>
            <person name="Rose J.K."/>
            <person name="Sorensen I."/>
            <person name="Lee S.J."/>
            <person name="Kim R.W."/>
            <person name="Choi I.Y."/>
            <person name="Choi B.S."/>
            <person name="Lim J.S."/>
            <person name="Lee Y.H."/>
            <person name="Choi D."/>
        </authorList>
    </citation>
    <scope>NUCLEOTIDE SEQUENCE [LARGE SCALE GENOMIC DNA]</scope>
    <source>
        <strain evidence="2">cv. CM334</strain>
    </source>
</reference>
<dbReference type="OMA" id="NAYVNLP"/>
<evidence type="ECO:0000313" key="1">
    <source>
        <dbReference type="EMBL" id="PHT85099.1"/>
    </source>
</evidence>
<dbReference type="STRING" id="4072.A0A2G2ZSZ4"/>
<accession>A0A2G2ZSZ4</accession>